<dbReference type="EMBL" id="PQLX01000001">
    <property type="protein sequence ID" value="POU68504.1"/>
    <property type="molecule type" value="Genomic_DNA"/>
</dbReference>
<proteinExistence type="inferred from homology"/>
<organism evidence="6 7">
    <name type="scientific">Citrobacter amalonaticus</name>
    <dbReference type="NCBI Taxonomy" id="35703"/>
    <lineage>
        <taxon>Bacteria</taxon>
        <taxon>Pseudomonadati</taxon>
        <taxon>Pseudomonadota</taxon>
        <taxon>Gammaproteobacteria</taxon>
        <taxon>Enterobacterales</taxon>
        <taxon>Enterobacteriaceae</taxon>
        <taxon>Citrobacter</taxon>
    </lineage>
</organism>
<evidence type="ECO:0000259" key="5">
    <source>
        <dbReference type="PROSITE" id="PS50931"/>
    </source>
</evidence>
<evidence type="ECO:0000256" key="4">
    <source>
        <dbReference type="ARBA" id="ARBA00023163"/>
    </source>
</evidence>
<evidence type="ECO:0000256" key="3">
    <source>
        <dbReference type="ARBA" id="ARBA00023125"/>
    </source>
</evidence>
<dbReference type="FunFam" id="1.10.10.10:FF:000001">
    <property type="entry name" value="LysR family transcriptional regulator"/>
    <property type="match status" value="1"/>
</dbReference>
<dbReference type="Gene3D" id="3.40.190.10">
    <property type="entry name" value="Periplasmic binding protein-like II"/>
    <property type="match status" value="2"/>
</dbReference>
<dbReference type="Pfam" id="PF03466">
    <property type="entry name" value="LysR_substrate"/>
    <property type="match status" value="1"/>
</dbReference>
<dbReference type="RefSeq" id="WP_103775414.1">
    <property type="nucleotide sequence ID" value="NZ_PQLX01000001.1"/>
</dbReference>
<dbReference type="Pfam" id="PF00126">
    <property type="entry name" value="HTH_1"/>
    <property type="match status" value="1"/>
</dbReference>
<accession>A0A2S4S3R9</accession>
<dbReference type="Gene3D" id="1.10.10.10">
    <property type="entry name" value="Winged helix-like DNA-binding domain superfamily/Winged helix DNA-binding domain"/>
    <property type="match status" value="1"/>
</dbReference>
<dbReference type="PROSITE" id="PS50931">
    <property type="entry name" value="HTH_LYSR"/>
    <property type="match status" value="1"/>
</dbReference>
<dbReference type="InterPro" id="IPR036388">
    <property type="entry name" value="WH-like_DNA-bd_sf"/>
</dbReference>
<gene>
    <name evidence="6" type="ORF">C3430_05445</name>
</gene>
<dbReference type="Proteomes" id="UP000237003">
    <property type="component" value="Unassembled WGS sequence"/>
</dbReference>
<dbReference type="PANTHER" id="PTHR30346:SF17">
    <property type="entry name" value="LYSR FAMILY TRANSCRIPTIONAL REGULATOR"/>
    <property type="match status" value="1"/>
</dbReference>
<reference evidence="6 7" key="1">
    <citation type="submission" date="2018-01" db="EMBL/GenBank/DDBJ databases">
        <title>Complete genome sequences of 14 Citrobacter spp. isolated from plant in Canada.</title>
        <authorList>
            <person name="Bhandare S.G."/>
            <person name="Colavecchio A."/>
            <person name="Jeukens J."/>
            <person name="Emond-Rheault J.-G."/>
            <person name="Freschi L."/>
            <person name="Hamel J."/>
            <person name="Kukavica-Ibrulj I."/>
            <person name="Levesque R."/>
            <person name="Goodridge L."/>
        </authorList>
    </citation>
    <scope>NUCLEOTIDE SEQUENCE [LARGE SCALE GENOMIC DNA]</scope>
    <source>
        <strain evidence="6 7">S1285</strain>
    </source>
</reference>
<dbReference type="CDD" id="cd08414">
    <property type="entry name" value="PBP2_LTTR_aromatics_like"/>
    <property type="match status" value="1"/>
</dbReference>
<name>A0A2S4S3R9_CITAM</name>
<evidence type="ECO:0000256" key="1">
    <source>
        <dbReference type="ARBA" id="ARBA00009437"/>
    </source>
</evidence>
<dbReference type="InterPro" id="IPR036390">
    <property type="entry name" value="WH_DNA-bd_sf"/>
</dbReference>
<dbReference type="PANTHER" id="PTHR30346">
    <property type="entry name" value="TRANSCRIPTIONAL DUAL REGULATOR HCAR-RELATED"/>
    <property type="match status" value="1"/>
</dbReference>
<dbReference type="GO" id="GO:0032993">
    <property type="term" value="C:protein-DNA complex"/>
    <property type="evidence" value="ECO:0007669"/>
    <property type="project" value="TreeGrafter"/>
</dbReference>
<dbReference type="AlphaFoldDB" id="A0A2S4S3R9"/>
<comment type="similarity">
    <text evidence="1">Belongs to the LysR transcriptional regulatory family.</text>
</comment>
<dbReference type="GO" id="GO:0003677">
    <property type="term" value="F:DNA binding"/>
    <property type="evidence" value="ECO:0007669"/>
    <property type="project" value="UniProtKB-KW"/>
</dbReference>
<comment type="caution">
    <text evidence="6">The sequence shown here is derived from an EMBL/GenBank/DDBJ whole genome shotgun (WGS) entry which is preliminary data.</text>
</comment>
<dbReference type="InterPro" id="IPR000847">
    <property type="entry name" value="LysR_HTH_N"/>
</dbReference>
<evidence type="ECO:0000313" key="7">
    <source>
        <dbReference type="Proteomes" id="UP000237003"/>
    </source>
</evidence>
<keyword evidence="4" id="KW-0804">Transcription</keyword>
<sequence length="293" mass="32241">MELRHLRYFLAVAQEGHFGRAAERLNIVQPALSMQIKALEAELGGALFIRTSRRVELTEAGLLMQIEAKRILEQAEHARRTAERSLRGETGRLRVGFAGNAIFSGKLISDLRLFHKNFPDVELTIREVGPQEQVDAILTGLLDVGYTPAHSNIAVPDIAVRSIGDWEILVALPEDHSLVKHSCLTIEMLAGQPLVLYEAHDTHEHLFVLLTQRLGTNCHIAYRSGSTLSTLAIAATGLGLALIPAPLQQVHIPGLVYRRLNEPDLTANLVLISRSQEPGETVKAYLGLVTQLV</sequence>
<dbReference type="OrthoDB" id="8850588at2"/>
<protein>
    <submittedName>
        <fullName evidence="6">LysR family transcriptional regulator</fullName>
    </submittedName>
</protein>
<keyword evidence="3" id="KW-0238">DNA-binding</keyword>
<keyword evidence="2" id="KW-0805">Transcription regulation</keyword>
<evidence type="ECO:0000256" key="2">
    <source>
        <dbReference type="ARBA" id="ARBA00023015"/>
    </source>
</evidence>
<dbReference type="SUPFAM" id="SSF46785">
    <property type="entry name" value="Winged helix' DNA-binding domain"/>
    <property type="match status" value="1"/>
</dbReference>
<dbReference type="PRINTS" id="PR00039">
    <property type="entry name" value="HTHLYSR"/>
</dbReference>
<dbReference type="GO" id="GO:0003700">
    <property type="term" value="F:DNA-binding transcription factor activity"/>
    <property type="evidence" value="ECO:0007669"/>
    <property type="project" value="InterPro"/>
</dbReference>
<evidence type="ECO:0000313" key="6">
    <source>
        <dbReference type="EMBL" id="POU68504.1"/>
    </source>
</evidence>
<dbReference type="InterPro" id="IPR005119">
    <property type="entry name" value="LysR_subst-bd"/>
</dbReference>
<dbReference type="SUPFAM" id="SSF53850">
    <property type="entry name" value="Periplasmic binding protein-like II"/>
    <property type="match status" value="1"/>
</dbReference>
<feature type="domain" description="HTH lysR-type" evidence="5">
    <location>
        <begin position="1"/>
        <end position="58"/>
    </location>
</feature>